<organism evidence="2 3">
    <name type="scientific">Roseimaritima ulvae</name>
    <dbReference type="NCBI Taxonomy" id="980254"/>
    <lineage>
        <taxon>Bacteria</taxon>
        <taxon>Pseudomonadati</taxon>
        <taxon>Planctomycetota</taxon>
        <taxon>Planctomycetia</taxon>
        <taxon>Pirellulales</taxon>
        <taxon>Pirellulaceae</taxon>
        <taxon>Roseimaritima</taxon>
    </lineage>
</organism>
<evidence type="ECO:0008006" key="4">
    <source>
        <dbReference type="Google" id="ProtNLM"/>
    </source>
</evidence>
<proteinExistence type="predicted"/>
<accession>A0A5B9R917</accession>
<gene>
    <name evidence="2" type="ORF">UC8_54700</name>
</gene>
<evidence type="ECO:0000313" key="2">
    <source>
        <dbReference type="EMBL" id="QEG43421.1"/>
    </source>
</evidence>
<protein>
    <recommendedName>
        <fullName evidence="4">PLD phosphodiesterase domain-containing protein</fullName>
    </recommendedName>
</protein>
<dbReference type="EMBL" id="CP042914">
    <property type="protein sequence ID" value="QEG43421.1"/>
    <property type="molecule type" value="Genomic_DNA"/>
</dbReference>
<keyword evidence="3" id="KW-1185">Reference proteome</keyword>
<dbReference type="Gene3D" id="3.30.870.10">
    <property type="entry name" value="Endonuclease Chain A"/>
    <property type="match status" value="2"/>
</dbReference>
<dbReference type="AlphaFoldDB" id="A0A5B9R917"/>
<dbReference type="OrthoDB" id="7056491at2"/>
<dbReference type="RefSeq" id="WP_148080596.1">
    <property type="nucleotide sequence ID" value="NZ_CP042914.1"/>
</dbReference>
<dbReference type="KEGG" id="rul:UC8_54700"/>
<name>A0A5B9R917_9BACT</name>
<dbReference type="Proteomes" id="UP000325286">
    <property type="component" value="Chromosome"/>
</dbReference>
<evidence type="ECO:0000313" key="3">
    <source>
        <dbReference type="Proteomes" id="UP000325286"/>
    </source>
</evidence>
<dbReference type="CDD" id="cd09117">
    <property type="entry name" value="PLDc_Bfil_DEXD_like"/>
    <property type="match status" value="1"/>
</dbReference>
<reference evidence="2 3" key="1">
    <citation type="submission" date="2019-08" db="EMBL/GenBank/DDBJ databases">
        <title>Deep-cultivation of Planctomycetes and their phenomic and genomic characterization uncovers novel biology.</title>
        <authorList>
            <person name="Wiegand S."/>
            <person name="Jogler M."/>
            <person name="Boedeker C."/>
            <person name="Pinto D."/>
            <person name="Vollmers J."/>
            <person name="Rivas-Marin E."/>
            <person name="Kohn T."/>
            <person name="Peeters S.H."/>
            <person name="Heuer A."/>
            <person name="Rast P."/>
            <person name="Oberbeckmann S."/>
            <person name="Bunk B."/>
            <person name="Jeske O."/>
            <person name="Meyerdierks A."/>
            <person name="Storesund J.E."/>
            <person name="Kallscheuer N."/>
            <person name="Luecker S."/>
            <person name="Lage O.M."/>
            <person name="Pohl T."/>
            <person name="Merkel B.J."/>
            <person name="Hornburger P."/>
            <person name="Mueller R.-W."/>
            <person name="Bruemmer F."/>
            <person name="Labrenz M."/>
            <person name="Spormann A.M."/>
            <person name="Op den Camp H."/>
            <person name="Overmann J."/>
            <person name="Amann R."/>
            <person name="Jetten M.S.M."/>
            <person name="Mascher T."/>
            <person name="Medema M.H."/>
            <person name="Devos D.P."/>
            <person name="Kaster A.-K."/>
            <person name="Ovreas L."/>
            <person name="Rohde M."/>
            <person name="Galperin M.Y."/>
            <person name="Jogler C."/>
        </authorList>
    </citation>
    <scope>NUCLEOTIDE SEQUENCE [LARGE SCALE GENOMIC DNA]</scope>
    <source>
        <strain evidence="2 3">UC8</strain>
    </source>
</reference>
<evidence type="ECO:0000256" key="1">
    <source>
        <dbReference type="SAM" id="MobiDB-lite"/>
    </source>
</evidence>
<sequence>MADFMGYQPGDVIAELDSDLPRRALFTTFTFSPGAFQQQYVHPLVQHGCGDIAVLADRRGYAQSLFAAAAVQGIGTDYRLRQVSAPGAFHGKLVLIRTGGSMIVGVGSGNLTASGLQTNSEVGALYSVKAREQLGQLDNLAMRLRHLAGLDEFAGEKVDPISLSDNSRLLTSLDNALIDQMNLPDGVRRIEVVSPFVDGQLEVLRTIRDLWPEATIQFRLDPGFGALGESLLEFADDHVEVLVPVEPKENKEEGRRPPVHGKLICFIGDDNATAILGSANLSRPALLTQENFEAVVERRMSAKTVNRLLSVPGVRWRKAVDSDRRSFSFADSQLSISPLVATLTLRQLQLKWDSQTSSTGVAKIWCRGRCVFEQQLANVNKIDGHNLWNHEIGSDVKDSLVASCFAEVELDNGKRFRGWVDVTDLLMVAPEAKCQLALLDTIATDPLECKEKDVVKFIELLQRNLKSSGQMHTFSVRSAEKKSNEEYEDTPIQRSLLMESGSAGGIGQSALLNQLINRSLDTALRDLRFFGRDNSGRGSGTNRMKERAGAEGSSRSGQDAPPLPSKIGAVLNQLFCQLADAFNNANTVRETSELIGQIPTCLKALSYAVERWIPRSQSSRMLNHHFHKVAIACLAPGISSTLHKTGAVRRVVAKEQGKLLGGSDFALGVAMLETYLLLLFSTSNDEIRQVLKDMHDVLDSLPLTQLDELNAAGAELVEIEHSEDQMRPDFGQLRQQVGETIGELAGLRCCREALHQLIAMVGCGVRSKTELRPLAERAIGAGEPHEILNAVESAGSRVQLVEIESTDMACPECCTTFPVSVCSLLSNTTRVWRCSCGVLLARSLEQ</sequence>
<feature type="region of interest" description="Disordered" evidence="1">
    <location>
        <begin position="535"/>
        <end position="563"/>
    </location>
</feature>